<dbReference type="InterPro" id="IPR011990">
    <property type="entry name" value="TPR-like_helical_dom_sf"/>
</dbReference>
<accession>A0A8J6B2J0</accession>
<dbReference type="PROSITE" id="PS50293">
    <property type="entry name" value="TPR_REGION"/>
    <property type="match status" value="1"/>
</dbReference>
<evidence type="ECO:0000256" key="4">
    <source>
        <dbReference type="SAM" id="MobiDB-lite"/>
    </source>
</evidence>
<dbReference type="Gene3D" id="1.20.5.420">
    <property type="entry name" value="Immunoglobulin FC, subunit C"/>
    <property type="match status" value="1"/>
</dbReference>
<name>A0A8J6B2J0_9EUKA</name>
<keyword evidence="1" id="KW-0677">Repeat</keyword>
<evidence type="ECO:0000256" key="2">
    <source>
        <dbReference type="ARBA" id="ARBA00022803"/>
    </source>
</evidence>
<feature type="compositionally biased region" description="Low complexity" evidence="4">
    <location>
        <begin position="244"/>
        <end position="268"/>
    </location>
</feature>
<dbReference type="InterPro" id="IPR047150">
    <property type="entry name" value="SGT"/>
</dbReference>
<dbReference type="Pfam" id="PF07719">
    <property type="entry name" value="TPR_2"/>
    <property type="match status" value="1"/>
</dbReference>
<dbReference type="SUPFAM" id="SSF48452">
    <property type="entry name" value="TPR-like"/>
    <property type="match status" value="1"/>
</dbReference>
<evidence type="ECO:0000313" key="6">
    <source>
        <dbReference type="Proteomes" id="UP000717585"/>
    </source>
</evidence>
<dbReference type="InterPro" id="IPR019734">
    <property type="entry name" value="TPR_rpt"/>
</dbReference>
<dbReference type="GO" id="GO:0072380">
    <property type="term" value="C:TRC complex"/>
    <property type="evidence" value="ECO:0007669"/>
    <property type="project" value="TreeGrafter"/>
</dbReference>
<organism evidence="5 6">
    <name type="scientific">Carpediemonas membranifera</name>
    <dbReference type="NCBI Taxonomy" id="201153"/>
    <lineage>
        <taxon>Eukaryota</taxon>
        <taxon>Metamonada</taxon>
        <taxon>Carpediemonas-like organisms</taxon>
        <taxon>Carpediemonas</taxon>
    </lineage>
</organism>
<evidence type="ECO:0000256" key="3">
    <source>
        <dbReference type="PROSITE-ProRule" id="PRU00339"/>
    </source>
</evidence>
<reference evidence="5" key="1">
    <citation type="submission" date="2021-05" db="EMBL/GenBank/DDBJ databases">
        <title>A free-living protist that lacks canonical eukaryotic 1 DNA replication and segregation systems.</title>
        <authorList>
            <person name="Salas-Leiva D.E."/>
            <person name="Tromer E.C."/>
            <person name="Curtis B.A."/>
            <person name="Jerlstrom-Hultqvist J."/>
            <person name="Kolisko M."/>
            <person name="Yi Z."/>
            <person name="Salas-Leiva J.S."/>
            <person name="Gallot-Lavallee L."/>
            <person name="Kops G.J.P.L."/>
            <person name="Archibald J.M."/>
            <person name="Simpson A.G.B."/>
            <person name="Roger A.J."/>
        </authorList>
    </citation>
    <scope>NUCLEOTIDE SEQUENCE</scope>
    <source>
        <strain evidence="5">BICM</strain>
    </source>
</reference>
<dbReference type="EMBL" id="JAHDYR010000053">
    <property type="protein sequence ID" value="KAG9391529.1"/>
    <property type="molecule type" value="Genomic_DNA"/>
</dbReference>
<feature type="region of interest" description="Disordered" evidence="4">
    <location>
        <begin position="242"/>
        <end position="268"/>
    </location>
</feature>
<proteinExistence type="predicted"/>
<gene>
    <name evidence="5" type="ORF">J8273_6293</name>
</gene>
<dbReference type="PROSITE" id="PS50005">
    <property type="entry name" value="TPR"/>
    <property type="match status" value="2"/>
</dbReference>
<dbReference type="OrthoDB" id="2335338at2759"/>
<evidence type="ECO:0000256" key="1">
    <source>
        <dbReference type="ARBA" id="ARBA00022737"/>
    </source>
</evidence>
<dbReference type="InterPro" id="IPR013105">
    <property type="entry name" value="TPR_2"/>
</dbReference>
<dbReference type="PANTHER" id="PTHR45831">
    <property type="entry name" value="LD24721P"/>
    <property type="match status" value="1"/>
</dbReference>
<dbReference type="AlphaFoldDB" id="A0A8J6B2J0"/>
<sequence>MVNNQLLLHIHAYLDSLKKSISDVSAQESLEVAVEALEDAFIASMTSDDRSKMIQGYTLDDIYNAGVSALPTAPKDTEASSTDKTEADRLKMLGNDSIRGGRLDEAIDFYSQAIKIDNTNAIYYCNRAAAYVQKRALAEAKADAERAVELDPRYSKGHSRLGAVAFELGNFETAVSAYGRALALEPENEAFKKNLDIAKVRLANKREQEARTAPPAEGLGGLGNLLNNPAIQGMMSNIMGGGQSAAASPAAAEDTTPSAPSEGAAAGSPNVDGVIDSLFEAFPAFRSLQDDPAFIRLRQSGKLNEIAQAVQEGGPMAALRFMSDPDVQPIISRVMGSLGGAGGLGGMLGGLFGGAGAPASSNNSTGYHI</sequence>
<comment type="caution">
    <text evidence="5">The sequence shown here is derived from an EMBL/GenBank/DDBJ whole genome shotgun (WGS) entry which is preliminary data.</text>
</comment>
<keyword evidence="2 3" id="KW-0802">TPR repeat</keyword>
<dbReference type="PANTHER" id="PTHR45831:SF2">
    <property type="entry name" value="LD24721P"/>
    <property type="match status" value="1"/>
</dbReference>
<dbReference type="GO" id="GO:0016020">
    <property type="term" value="C:membrane"/>
    <property type="evidence" value="ECO:0007669"/>
    <property type="project" value="TreeGrafter"/>
</dbReference>
<keyword evidence="6" id="KW-1185">Reference proteome</keyword>
<dbReference type="Pfam" id="PF13414">
    <property type="entry name" value="TPR_11"/>
    <property type="match status" value="1"/>
</dbReference>
<feature type="repeat" description="TPR" evidence="3">
    <location>
        <begin position="155"/>
        <end position="188"/>
    </location>
</feature>
<dbReference type="SMART" id="SM00028">
    <property type="entry name" value="TPR"/>
    <property type="match status" value="3"/>
</dbReference>
<dbReference type="GO" id="GO:0060090">
    <property type="term" value="F:molecular adaptor activity"/>
    <property type="evidence" value="ECO:0007669"/>
    <property type="project" value="TreeGrafter"/>
</dbReference>
<dbReference type="GO" id="GO:0006620">
    <property type="term" value="P:post-translational protein targeting to endoplasmic reticulum membrane"/>
    <property type="evidence" value="ECO:0007669"/>
    <property type="project" value="TreeGrafter"/>
</dbReference>
<dbReference type="Proteomes" id="UP000717585">
    <property type="component" value="Unassembled WGS sequence"/>
</dbReference>
<protein>
    <submittedName>
        <fullName evidence="5">TPR repeat</fullName>
    </submittedName>
</protein>
<evidence type="ECO:0000313" key="5">
    <source>
        <dbReference type="EMBL" id="KAG9391529.1"/>
    </source>
</evidence>
<feature type="repeat" description="TPR" evidence="3">
    <location>
        <begin position="87"/>
        <end position="120"/>
    </location>
</feature>
<dbReference type="Gene3D" id="1.25.40.10">
    <property type="entry name" value="Tetratricopeptide repeat domain"/>
    <property type="match status" value="1"/>
</dbReference>